<name>A0A163IWX7_9BACI</name>
<dbReference type="EMBL" id="LQQY01000045">
    <property type="protein sequence ID" value="KZE43886.1"/>
    <property type="molecule type" value="Genomic_DNA"/>
</dbReference>
<evidence type="ECO:0008006" key="3">
    <source>
        <dbReference type="Google" id="ProtNLM"/>
    </source>
</evidence>
<gene>
    <name evidence="1" type="ORF">AV649_08545</name>
</gene>
<protein>
    <recommendedName>
        <fullName evidence="3">CdiI immunity protein domain-containing protein</fullName>
    </recommendedName>
</protein>
<dbReference type="Proteomes" id="UP000076510">
    <property type="component" value="Unassembled WGS sequence"/>
</dbReference>
<dbReference type="PATRIC" id="fig|189381.11.peg.2289"/>
<evidence type="ECO:0000313" key="1">
    <source>
        <dbReference type="EMBL" id="KZE43886.1"/>
    </source>
</evidence>
<organism evidence="1 2">
    <name type="scientific">Rossellomorea marisflavi</name>
    <dbReference type="NCBI Taxonomy" id="189381"/>
    <lineage>
        <taxon>Bacteria</taxon>
        <taxon>Bacillati</taxon>
        <taxon>Bacillota</taxon>
        <taxon>Bacilli</taxon>
        <taxon>Bacillales</taxon>
        <taxon>Bacillaceae</taxon>
        <taxon>Rossellomorea</taxon>
    </lineage>
</organism>
<accession>A0A163IWX7</accession>
<sequence length="92" mass="11418">MNLESKLEMFKYFLECYFNESANYEGLEELVNVFNEEQIDYRIRLYKELTYILNADHIDYAQDFIWIYGKRKMSKDKVYWLIELIQENVKTY</sequence>
<comment type="caution">
    <text evidence="1">The sequence shown here is derived from an EMBL/GenBank/DDBJ whole genome shotgun (WGS) entry which is preliminary data.</text>
</comment>
<proteinExistence type="predicted"/>
<reference evidence="2" key="1">
    <citation type="submission" date="2016-01" db="EMBL/GenBank/DDBJ databases">
        <title>Whole genome sequencing of Bhargavaea cecembensis T14.</title>
        <authorList>
            <person name="Hong K.W."/>
        </authorList>
    </citation>
    <scope>NUCLEOTIDE SEQUENCE [LARGE SCALE GENOMIC DNA]</scope>
    <source>
        <strain evidence="2">M19</strain>
    </source>
</reference>
<dbReference type="AlphaFoldDB" id="A0A163IWX7"/>
<evidence type="ECO:0000313" key="2">
    <source>
        <dbReference type="Proteomes" id="UP000076510"/>
    </source>
</evidence>